<dbReference type="Gene3D" id="3.50.50.60">
    <property type="entry name" value="FAD/NAD(P)-binding domain"/>
    <property type="match status" value="2"/>
</dbReference>
<comment type="similarity">
    <text evidence="1">Belongs to the FMO family.</text>
</comment>
<dbReference type="InterPro" id="IPR000960">
    <property type="entry name" value="Flavin_mOase"/>
</dbReference>
<dbReference type="GO" id="GO:0050661">
    <property type="term" value="F:NADP binding"/>
    <property type="evidence" value="ECO:0007669"/>
    <property type="project" value="InterPro"/>
</dbReference>
<feature type="signal peptide" evidence="6">
    <location>
        <begin position="1"/>
        <end position="23"/>
    </location>
</feature>
<evidence type="ECO:0000313" key="8">
    <source>
        <dbReference type="Proteomes" id="UP000297245"/>
    </source>
</evidence>
<dbReference type="InterPro" id="IPR050346">
    <property type="entry name" value="FMO-like"/>
</dbReference>
<evidence type="ECO:0000256" key="3">
    <source>
        <dbReference type="ARBA" id="ARBA00022827"/>
    </source>
</evidence>
<dbReference type="GO" id="GO:0004499">
    <property type="term" value="F:N,N-dimethylaniline monooxygenase activity"/>
    <property type="evidence" value="ECO:0007669"/>
    <property type="project" value="InterPro"/>
</dbReference>
<reference evidence="7 8" key="1">
    <citation type="journal article" date="2019" name="Nat. Ecol. Evol.">
        <title>Megaphylogeny resolves global patterns of mushroom evolution.</title>
        <authorList>
            <person name="Varga T."/>
            <person name="Krizsan K."/>
            <person name="Foldi C."/>
            <person name="Dima B."/>
            <person name="Sanchez-Garcia M."/>
            <person name="Sanchez-Ramirez S."/>
            <person name="Szollosi G.J."/>
            <person name="Szarkandi J.G."/>
            <person name="Papp V."/>
            <person name="Albert L."/>
            <person name="Andreopoulos W."/>
            <person name="Angelini C."/>
            <person name="Antonin V."/>
            <person name="Barry K.W."/>
            <person name="Bougher N.L."/>
            <person name="Buchanan P."/>
            <person name="Buyck B."/>
            <person name="Bense V."/>
            <person name="Catcheside P."/>
            <person name="Chovatia M."/>
            <person name="Cooper J."/>
            <person name="Damon W."/>
            <person name="Desjardin D."/>
            <person name="Finy P."/>
            <person name="Geml J."/>
            <person name="Haridas S."/>
            <person name="Hughes K."/>
            <person name="Justo A."/>
            <person name="Karasinski D."/>
            <person name="Kautmanova I."/>
            <person name="Kiss B."/>
            <person name="Kocsube S."/>
            <person name="Kotiranta H."/>
            <person name="LaButti K.M."/>
            <person name="Lechner B.E."/>
            <person name="Liimatainen K."/>
            <person name="Lipzen A."/>
            <person name="Lukacs Z."/>
            <person name="Mihaltcheva S."/>
            <person name="Morgado L.N."/>
            <person name="Niskanen T."/>
            <person name="Noordeloos M.E."/>
            <person name="Ohm R.A."/>
            <person name="Ortiz-Santana B."/>
            <person name="Ovrebo C."/>
            <person name="Racz N."/>
            <person name="Riley R."/>
            <person name="Savchenko A."/>
            <person name="Shiryaev A."/>
            <person name="Soop K."/>
            <person name="Spirin V."/>
            <person name="Szebenyi C."/>
            <person name="Tomsovsky M."/>
            <person name="Tulloss R.E."/>
            <person name="Uehling J."/>
            <person name="Grigoriev I.V."/>
            <person name="Vagvolgyi C."/>
            <person name="Papp T."/>
            <person name="Martin F.M."/>
            <person name="Miettinen O."/>
            <person name="Hibbett D.S."/>
            <person name="Nagy L.G."/>
        </authorList>
    </citation>
    <scope>NUCLEOTIDE SEQUENCE [LARGE SCALE GENOMIC DNA]</scope>
    <source>
        <strain evidence="7 8">CBS 962.96</strain>
    </source>
</reference>
<keyword evidence="5" id="KW-0560">Oxidoreductase</keyword>
<dbReference type="SUPFAM" id="SSF51905">
    <property type="entry name" value="FAD/NAD(P)-binding domain"/>
    <property type="match status" value="1"/>
</dbReference>
<dbReference type="GO" id="GO:0050660">
    <property type="term" value="F:flavin adenine dinucleotide binding"/>
    <property type="evidence" value="ECO:0007669"/>
    <property type="project" value="InterPro"/>
</dbReference>
<evidence type="ECO:0000256" key="6">
    <source>
        <dbReference type="SAM" id="SignalP"/>
    </source>
</evidence>
<feature type="chain" id="PRO_5020358449" evidence="6">
    <location>
        <begin position="24"/>
        <end position="528"/>
    </location>
</feature>
<keyword evidence="3" id="KW-0274">FAD</keyword>
<dbReference type="AlphaFoldDB" id="A0A4S8MYJ1"/>
<evidence type="ECO:0000256" key="4">
    <source>
        <dbReference type="ARBA" id="ARBA00022857"/>
    </source>
</evidence>
<evidence type="ECO:0000313" key="7">
    <source>
        <dbReference type="EMBL" id="THV08181.1"/>
    </source>
</evidence>
<dbReference type="OrthoDB" id="66881at2759"/>
<protein>
    <submittedName>
        <fullName evidence="7">FAD/NAD(P)-binding domain-containing protein</fullName>
    </submittedName>
</protein>
<dbReference type="InterPro" id="IPR020946">
    <property type="entry name" value="Flavin_mOase-like"/>
</dbReference>
<keyword evidence="8" id="KW-1185">Reference proteome</keyword>
<evidence type="ECO:0000256" key="1">
    <source>
        <dbReference type="ARBA" id="ARBA00009183"/>
    </source>
</evidence>
<dbReference type="Proteomes" id="UP000297245">
    <property type="component" value="Unassembled WGS sequence"/>
</dbReference>
<dbReference type="EMBL" id="ML179035">
    <property type="protein sequence ID" value="THV08181.1"/>
    <property type="molecule type" value="Genomic_DNA"/>
</dbReference>
<accession>A0A4S8MYJ1</accession>
<keyword evidence="4" id="KW-0521">NADP</keyword>
<evidence type="ECO:0000256" key="2">
    <source>
        <dbReference type="ARBA" id="ARBA00022630"/>
    </source>
</evidence>
<gene>
    <name evidence="7" type="ORF">K435DRAFT_641911</name>
</gene>
<name>A0A4S8MYJ1_DENBC</name>
<proteinExistence type="inferred from homology"/>
<dbReference type="InterPro" id="IPR036188">
    <property type="entry name" value="FAD/NAD-bd_sf"/>
</dbReference>
<evidence type="ECO:0000256" key="5">
    <source>
        <dbReference type="ARBA" id="ARBA00023002"/>
    </source>
</evidence>
<keyword evidence="2" id="KW-0285">Flavoprotein</keyword>
<dbReference type="PROSITE" id="PS51257">
    <property type="entry name" value="PROKAR_LIPOPROTEIN"/>
    <property type="match status" value="1"/>
</dbReference>
<organism evidence="7 8">
    <name type="scientific">Dendrothele bispora (strain CBS 962.96)</name>
    <dbReference type="NCBI Taxonomy" id="1314807"/>
    <lineage>
        <taxon>Eukaryota</taxon>
        <taxon>Fungi</taxon>
        <taxon>Dikarya</taxon>
        <taxon>Basidiomycota</taxon>
        <taxon>Agaricomycotina</taxon>
        <taxon>Agaricomycetes</taxon>
        <taxon>Agaricomycetidae</taxon>
        <taxon>Agaricales</taxon>
        <taxon>Agaricales incertae sedis</taxon>
        <taxon>Dendrothele</taxon>
    </lineage>
</organism>
<keyword evidence="6" id="KW-0732">Signal</keyword>
<dbReference type="Pfam" id="PF00743">
    <property type="entry name" value="FMO-like"/>
    <property type="match status" value="1"/>
</dbReference>
<dbReference type="PIRSF" id="PIRSF000332">
    <property type="entry name" value="FMO"/>
    <property type="match status" value="1"/>
</dbReference>
<sequence length="528" mass="59797">MRLRSPALALILSSCAYPSIVCAEQQQPFILNHEFPVREDPFYEFRWPVHKVGIIGAGVGGLITYRTLAQAGYDVRLYERDHHPGGVWHYTEETPLNAPIPNLPVVNADYTPSLPPNGTRLPHEEEHFQVDENWLTAERKAHRLPKPVWASLKSNAPHIPELHWPEDLPWEISAKQLQSYVRAFASYHSLNTNDENPNVFYNTRVELIEKRFIDGRHHGWTMTLKEFIQTGPQSYKVKWWTEDFDAIAIATGRYNSPSVSPITGLAEWNDKFPENIHHSRQYRRPEGFTNKTVLIIGAASSGAEIAAELNTFASKVYLSTRVHPHPHYPLELFIPFIPKNTTMIPEVKSFNPLGTATKMSEGTIELFNGTKIAGIDHVLVCTGFRYTYPFLPQYINPSLRGNETASEGPQPLVTDGSHVRSLHLDLFYIEEPTLAFININGGMQSFVYAEYLAAAAASVWKGHAKLPTQNEMWRTYSQRLRDFGGIFEKHWLFLGSGAADGEMRYFVAWVNEAAVRYGGKQINGPSKA</sequence>
<dbReference type="PANTHER" id="PTHR23023">
    <property type="entry name" value="DIMETHYLANILINE MONOOXYGENASE"/>
    <property type="match status" value="1"/>
</dbReference>
<dbReference type="Pfam" id="PF13450">
    <property type="entry name" value="NAD_binding_8"/>
    <property type="match status" value="1"/>
</dbReference>